<name>A0A9P0DLW2_PHACE</name>
<dbReference type="Proteomes" id="UP001153737">
    <property type="component" value="Chromosome 15"/>
</dbReference>
<dbReference type="AlphaFoldDB" id="A0A9P0DLW2"/>
<dbReference type="OrthoDB" id="6742061at2759"/>
<keyword evidence="2 5" id="KW-0863">Zinc-finger</keyword>
<dbReference type="InterPro" id="IPR006612">
    <property type="entry name" value="THAP_Znf"/>
</dbReference>
<protein>
    <recommendedName>
        <fullName evidence="6">THAP-type domain-containing protein</fullName>
    </recommendedName>
</protein>
<dbReference type="PROSITE" id="PS50950">
    <property type="entry name" value="ZF_THAP"/>
    <property type="match status" value="1"/>
</dbReference>
<accession>A0A9P0DLW2</accession>
<dbReference type="EMBL" id="OU896721">
    <property type="protein sequence ID" value="CAH1154179.1"/>
    <property type="molecule type" value="Genomic_DNA"/>
</dbReference>
<dbReference type="GO" id="GO:0003677">
    <property type="term" value="F:DNA binding"/>
    <property type="evidence" value="ECO:0007669"/>
    <property type="project" value="UniProtKB-UniRule"/>
</dbReference>
<evidence type="ECO:0000256" key="3">
    <source>
        <dbReference type="ARBA" id="ARBA00022833"/>
    </source>
</evidence>
<reference evidence="7" key="1">
    <citation type="submission" date="2022-01" db="EMBL/GenBank/DDBJ databases">
        <authorList>
            <person name="King R."/>
        </authorList>
    </citation>
    <scope>NUCLEOTIDE SEQUENCE</scope>
</reference>
<dbReference type="GO" id="GO:0008270">
    <property type="term" value="F:zinc ion binding"/>
    <property type="evidence" value="ECO:0007669"/>
    <property type="project" value="UniProtKB-KW"/>
</dbReference>
<gene>
    <name evidence="7" type="ORF">PHAECO_LOCUS4620</name>
</gene>
<evidence type="ECO:0000256" key="4">
    <source>
        <dbReference type="ARBA" id="ARBA00023125"/>
    </source>
</evidence>
<keyword evidence="1" id="KW-0479">Metal-binding</keyword>
<dbReference type="SUPFAM" id="SSF57716">
    <property type="entry name" value="Glucocorticoid receptor-like (DNA-binding domain)"/>
    <property type="match status" value="1"/>
</dbReference>
<evidence type="ECO:0000259" key="6">
    <source>
        <dbReference type="PROSITE" id="PS50950"/>
    </source>
</evidence>
<organism evidence="7 8">
    <name type="scientific">Phaedon cochleariae</name>
    <name type="common">Mustard beetle</name>
    <dbReference type="NCBI Taxonomy" id="80249"/>
    <lineage>
        <taxon>Eukaryota</taxon>
        <taxon>Metazoa</taxon>
        <taxon>Ecdysozoa</taxon>
        <taxon>Arthropoda</taxon>
        <taxon>Hexapoda</taxon>
        <taxon>Insecta</taxon>
        <taxon>Pterygota</taxon>
        <taxon>Neoptera</taxon>
        <taxon>Endopterygota</taxon>
        <taxon>Coleoptera</taxon>
        <taxon>Polyphaga</taxon>
        <taxon>Cucujiformia</taxon>
        <taxon>Chrysomeloidea</taxon>
        <taxon>Chrysomelidae</taxon>
        <taxon>Chrysomelinae</taxon>
        <taxon>Chrysomelini</taxon>
        <taxon>Phaedon</taxon>
    </lineage>
</organism>
<dbReference type="SMART" id="SM00980">
    <property type="entry name" value="THAP"/>
    <property type="match status" value="1"/>
</dbReference>
<dbReference type="Pfam" id="PF05485">
    <property type="entry name" value="THAP"/>
    <property type="match status" value="1"/>
</dbReference>
<sequence>MPKFYSCSVPSCHIWGPIQNFFSFPLDLRSRQAWMAAIPDLDEVIDHTSVVCKKHFVLGPNQALDQPADQAYLIPTIFEDHTEDVEKKKYFPRYMFHLTDRDVAPDTFGDCESSDVVDFIIEFCFLQAYYNVRLGDLMNKWQVSFTETQAYFYKLSLDNMAKIKYSVKIDKNLQVEIAAGGRKMDPLDLTWVLPATSKITRWSQLRAILFEYGGAYRVGNK</sequence>
<feature type="domain" description="THAP-type" evidence="6">
    <location>
        <begin position="1"/>
        <end position="78"/>
    </location>
</feature>
<evidence type="ECO:0000256" key="1">
    <source>
        <dbReference type="ARBA" id="ARBA00022723"/>
    </source>
</evidence>
<evidence type="ECO:0000313" key="8">
    <source>
        <dbReference type="Proteomes" id="UP001153737"/>
    </source>
</evidence>
<evidence type="ECO:0000256" key="2">
    <source>
        <dbReference type="ARBA" id="ARBA00022771"/>
    </source>
</evidence>
<evidence type="ECO:0000256" key="5">
    <source>
        <dbReference type="PROSITE-ProRule" id="PRU00309"/>
    </source>
</evidence>
<evidence type="ECO:0000313" key="7">
    <source>
        <dbReference type="EMBL" id="CAH1154179.1"/>
    </source>
</evidence>
<keyword evidence="4 5" id="KW-0238">DNA-binding</keyword>
<reference evidence="7" key="2">
    <citation type="submission" date="2022-10" db="EMBL/GenBank/DDBJ databases">
        <authorList>
            <consortium name="ENA_rothamsted_submissions"/>
            <consortium name="culmorum"/>
            <person name="King R."/>
        </authorList>
    </citation>
    <scope>NUCLEOTIDE SEQUENCE</scope>
</reference>
<keyword evidence="8" id="KW-1185">Reference proteome</keyword>
<proteinExistence type="predicted"/>
<keyword evidence="3" id="KW-0862">Zinc</keyword>